<keyword evidence="6" id="KW-0999">Mitochondrion inner membrane</keyword>
<dbReference type="GO" id="GO:0006122">
    <property type="term" value="P:mitochondrial electron transport, ubiquinol to cytochrome c"/>
    <property type="evidence" value="ECO:0007669"/>
    <property type="project" value="InterPro"/>
</dbReference>
<keyword evidence="7" id="KW-0249">Electron transport</keyword>
<dbReference type="PANTHER" id="PTHR12980:SF0">
    <property type="entry name" value="CYTOCHROME B-C1 COMPLEX SUBUNIT 9"/>
    <property type="match status" value="1"/>
</dbReference>
<comment type="subcellular location">
    <subcellularLocation>
        <location evidence="1">Mitochondrion inner membrane</location>
        <topology evidence="1">Single-pass membrane protein</topology>
    </subcellularLocation>
</comment>
<evidence type="ECO:0000256" key="8">
    <source>
        <dbReference type="ARBA" id="ARBA00022989"/>
    </source>
</evidence>
<evidence type="ECO:0000256" key="9">
    <source>
        <dbReference type="ARBA" id="ARBA00023128"/>
    </source>
</evidence>
<feature type="transmembrane region" description="Helical" evidence="13">
    <location>
        <begin position="12"/>
        <end position="30"/>
    </location>
</feature>
<reference evidence="14" key="2">
    <citation type="submission" date="2020-05" db="UniProtKB">
        <authorList>
            <consortium name="EnsemblMetazoa"/>
        </authorList>
    </citation>
    <scope>IDENTIFICATION</scope>
    <source>
        <strain evidence="14">IAEA</strain>
    </source>
</reference>
<evidence type="ECO:0000256" key="3">
    <source>
        <dbReference type="ARBA" id="ARBA00022448"/>
    </source>
</evidence>
<dbReference type="EnsemblMetazoa" id="GPAI009201-RA">
    <property type="protein sequence ID" value="GPAI009201-PA"/>
    <property type="gene ID" value="GPAI009201"/>
</dbReference>
<name>A0A1A9ZB32_GLOPL</name>
<evidence type="ECO:0000256" key="6">
    <source>
        <dbReference type="ARBA" id="ARBA00022792"/>
    </source>
</evidence>
<keyword evidence="4" id="KW-0679">Respiratory chain</keyword>
<evidence type="ECO:0000256" key="4">
    <source>
        <dbReference type="ARBA" id="ARBA00022660"/>
    </source>
</evidence>
<dbReference type="STRING" id="7398.A0A1A9ZB32"/>
<dbReference type="Pfam" id="PF05365">
    <property type="entry name" value="UCR_UQCRX_QCR9"/>
    <property type="match status" value="1"/>
</dbReference>
<evidence type="ECO:0000256" key="5">
    <source>
        <dbReference type="ARBA" id="ARBA00022692"/>
    </source>
</evidence>
<proteinExistence type="inferred from homology"/>
<evidence type="ECO:0000256" key="13">
    <source>
        <dbReference type="SAM" id="Phobius"/>
    </source>
</evidence>
<feature type="transmembrane region" description="Helical" evidence="13">
    <location>
        <begin position="45"/>
        <end position="61"/>
    </location>
</feature>
<dbReference type="Proteomes" id="UP000092445">
    <property type="component" value="Unassembled WGS sequence"/>
</dbReference>
<evidence type="ECO:0000256" key="2">
    <source>
        <dbReference type="ARBA" id="ARBA00007856"/>
    </source>
</evidence>
<dbReference type="InterPro" id="IPR008027">
    <property type="entry name" value="QCR9"/>
</dbReference>
<accession>A0A1A9ZB32</accession>
<dbReference type="PANTHER" id="PTHR12980">
    <property type="entry name" value="UBIQUINOL-CYTOCHROME C REDUCTASE COMPLEX, SUBUNIT X"/>
    <property type="match status" value="1"/>
</dbReference>
<organism evidence="14 15">
    <name type="scientific">Glossina pallidipes</name>
    <name type="common">Tsetse fly</name>
    <dbReference type="NCBI Taxonomy" id="7398"/>
    <lineage>
        <taxon>Eukaryota</taxon>
        <taxon>Metazoa</taxon>
        <taxon>Ecdysozoa</taxon>
        <taxon>Arthropoda</taxon>
        <taxon>Hexapoda</taxon>
        <taxon>Insecta</taxon>
        <taxon>Pterygota</taxon>
        <taxon>Neoptera</taxon>
        <taxon>Endopterygota</taxon>
        <taxon>Diptera</taxon>
        <taxon>Brachycera</taxon>
        <taxon>Muscomorpha</taxon>
        <taxon>Hippoboscoidea</taxon>
        <taxon>Glossinidae</taxon>
        <taxon>Glossina</taxon>
    </lineage>
</organism>
<evidence type="ECO:0000256" key="1">
    <source>
        <dbReference type="ARBA" id="ARBA00004434"/>
    </source>
</evidence>
<comment type="similarity">
    <text evidence="2">Belongs to the UQCR10/QCR9 family.</text>
</comment>
<evidence type="ECO:0000256" key="7">
    <source>
        <dbReference type="ARBA" id="ARBA00022982"/>
    </source>
</evidence>
<keyword evidence="9" id="KW-0496">Mitochondrion</keyword>
<dbReference type="Gene3D" id="1.20.5.260">
    <property type="entry name" value="Cytochrome b-c1 complex subunit 9"/>
    <property type="match status" value="1"/>
</dbReference>
<dbReference type="GO" id="GO:0005743">
    <property type="term" value="C:mitochondrial inner membrane"/>
    <property type="evidence" value="ECO:0007669"/>
    <property type="project" value="UniProtKB-SubCell"/>
</dbReference>
<dbReference type="InterPro" id="IPR036656">
    <property type="entry name" value="QCR9_sf"/>
</dbReference>
<dbReference type="FunFam" id="1.20.5.260:FF:000001">
    <property type="entry name" value="Cytochrome b-c1 complex subunit 9"/>
    <property type="match status" value="1"/>
</dbReference>
<evidence type="ECO:0000256" key="11">
    <source>
        <dbReference type="ARBA" id="ARBA00068509"/>
    </source>
</evidence>
<protein>
    <recommendedName>
        <fullName evidence="11">Cytochrome b-c1 complex subunit 9</fullName>
    </recommendedName>
    <alternativeName>
        <fullName evidence="12">Complex III subunit X</fullName>
    </alternativeName>
</protein>
<keyword evidence="3" id="KW-0813">Transport</keyword>
<dbReference type="SUPFAM" id="SSF81514">
    <property type="entry name" value="Subunit X (non-heme 7 kDa protein) of cytochrome bc1 complex (Ubiquinol-cytochrome c reductase)"/>
    <property type="match status" value="1"/>
</dbReference>
<evidence type="ECO:0000256" key="12">
    <source>
        <dbReference type="ARBA" id="ARBA00076299"/>
    </source>
</evidence>
<dbReference type="GO" id="GO:0045275">
    <property type="term" value="C:respiratory chain complex III"/>
    <property type="evidence" value="ECO:0007669"/>
    <property type="project" value="InterPro"/>
</dbReference>
<dbReference type="AlphaFoldDB" id="A0A1A9ZB32"/>
<keyword evidence="8 13" id="KW-1133">Transmembrane helix</keyword>
<keyword evidence="15" id="KW-1185">Reference proteome</keyword>
<evidence type="ECO:0000313" key="14">
    <source>
        <dbReference type="EnsemblMetazoa" id="GPAI009201-PA"/>
    </source>
</evidence>
<sequence length="88" mass="10150">MKVLYNSLFKRTSTYAIGIMFSAFFFERTFDVISETIFESANKGAWILLLACVLLISPKVYQAYRHPKASVTCNAVVHLRKHTQRCEK</sequence>
<evidence type="ECO:0000256" key="10">
    <source>
        <dbReference type="ARBA" id="ARBA00023136"/>
    </source>
</evidence>
<dbReference type="VEuPathDB" id="VectorBase:GPAI009201"/>
<reference evidence="15" key="1">
    <citation type="submission" date="2014-03" db="EMBL/GenBank/DDBJ databases">
        <authorList>
            <person name="Aksoy S."/>
            <person name="Warren W."/>
            <person name="Wilson R.K."/>
        </authorList>
    </citation>
    <scope>NUCLEOTIDE SEQUENCE [LARGE SCALE GENOMIC DNA]</scope>
    <source>
        <strain evidence="15">IAEA</strain>
    </source>
</reference>
<keyword evidence="10 13" id="KW-0472">Membrane</keyword>
<evidence type="ECO:0000313" key="15">
    <source>
        <dbReference type="Proteomes" id="UP000092445"/>
    </source>
</evidence>
<keyword evidence="5 13" id="KW-0812">Transmembrane</keyword>